<evidence type="ECO:0000256" key="1">
    <source>
        <dbReference type="ARBA" id="ARBA00004123"/>
    </source>
</evidence>
<dbReference type="AlphaFoldDB" id="A0AAD9J456"/>
<sequence length="362" mass="41037">MTSFAELLAAKKYAATDTKQIRITSTLINFVAETLQPVSVVEAPSFTKMFHAVDPRYQLPSRKHLTTTLITNKTTRSQIKMREELSKVANVCVTIDLWTSRQMRSYLGITGHYVQDYRLVSAIQRIQHDKSLLLAWIVAAPEPTVVDLETDYESDNDVETDASSPESSENVFGFLPEHQPCFVHTLQLCVNDGMKDAGYLQKAANVTRWNSEVKMIRSILNIPKEKLDQLDTLIITESTSRGGLRSVTLKDFLSTTCRVEMQVLDLSGPWVHSFYTSLESEISHADAISEIRGVLQGLRERISDPMSIFRMKAYFFGRELNSSDITLIALRELPSEDEIQIELFTQMMKAILQSTVQVQELF</sequence>
<reference evidence="6" key="1">
    <citation type="journal article" date="2023" name="Mol. Biol. Evol.">
        <title>Third-Generation Sequencing Reveals the Adaptive Role of the Epigenome in Three Deep-Sea Polychaetes.</title>
        <authorList>
            <person name="Perez M."/>
            <person name="Aroh O."/>
            <person name="Sun Y."/>
            <person name="Lan Y."/>
            <person name="Juniper S.K."/>
            <person name="Young C.R."/>
            <person name="Angers B."/>
            <person name="Qian P.Y."/>
        </authorList>
    </citation>
    <scope>NUCLEOTIDE SEQUENCE</scope>
    <source>
        <strain evidence="6">P08H-3</strain>
    </source>
</reference>
<dbReference type="SUPFAM" id="SSF140996">
    <property type="entry name" value="Hermes dimerisation domain"/>
    <property type="match status" value="1"/>
</dbReference>
<proteinExistence type="predicted"/>
<dbReference type="InterPro" id="IPR012337">
    <property type="entry name" value="RNaseH-like_sf"/>
</dbReference>
<protein>
    <submittedName>
        <fullName evidence="6">Uncharacterized protein</fullName>
    </submittedName>
</protein>
<gene>
    <name evidence="6" type="ORF">LSH36_658g01037</name>
</gene>
<evidence type="ECO:0000256" key="2">
    <source>
        <dbReference type="ARBA" id="ARBA00022723"/>
    </source>
</evidence>
<keyword evidence="3" id="KW-0863">Zinc-finger</keyword>
<dbReference type="Proteomes" id="UP001208570">
    <property type="component" value="Unassembled WGS sequence"/>
</dbReference>
<name>A0AAD9J456_9ANNE</name>
<dbReference type="PANTHER" id="PTHR46481:SF10">
    <property type="entry name" value="ZINC FINGER BED DOMAIN-CONTAINING PROTEIN 39"/>
    <property type="match status" value="1"/>
</dbReference>
<comment type="caution">
    <text evidence="6">The sequence shown here is derived from an EMBL/GenBank/DDBJ whole genome shotgun (WGS) entry which is preliminary data.</text>
</comment>
<dbReference type="SUPFAM" id="SSF53098">
    <property type="entry name" value="Ribonuclease H-like"/>
    <property type="match status" value="1"/>
</dbReference>
<dbReference type="GO" id="GO:0005634">
    <property type="term" value="C:nucleus"/>
    <property type="evidence" value="ECO:0007669"/>
    <property type="project" value="UniProtKB-SubCell"/>
</dbReference>
<evidence type="ECO:0000313" key="7">
    <source>
        <dbReference type="Proteomes" id="UP001208570"/>
    </source>
</evidence>
<dbReference type="InterPro" id="IPR052035">
    <property type="entry name" value="ZnF_BED_domain_contain"/>
</dbReference>
<evidence type="ECO:0000256" key="3">
    <source>
        <dbReference type="ARBA" id="ARBA00022771"/>
    </source>
</evidence>
<dbReference type="GO" id="GO:0008270">
    <property type="term" value="F:zinc ion binding"/>
    <property type="evidence" value="ECO:0007669"/>
    <property type="project" value="UniProtKB-KW"/>
</dbReference>
<dbReference type="EMBL" id="JAODUP010000658">
    <property type="protein sequence ID" value="KAK2145783.1"/>
    <property type="molecule type" value="Genomic_DNA"/>
</dbReference>
<keyword evidence="2" id="KW-0479">Metal-binding</keyword>
<dbReference type="PANTHER" id="PTHR46481">
    <property type="entry name" value="ZINC FINGER BED DOMAIN-CONTAINING PROTEIN 4"/>
    <property type="match status" value="1"/>
</dbReference>
<accession>A0AAD9J456</accession>
<keyword evidence="4" id="KW-0862">Zinc</keyword>
<evidence type="ECO:0000256" key="5">
    <source>
        <dbReference type="ARBA" id="ARBA00023242"/>
    </source>
</evidence>
<organism evidence="6 7">
    <name type="scientific">Paralvinella palmiformis</name>
    <dbReference type="NCBI Taxonomy" id="53620"/>
    <lineage>
        <taxon>Eukaryota</taxon>
        <taxon>Metazoa</taxon>
        <taxon>Spiralia</taxon>
        <taxon>Lophotrochozoa</taxon>
        <taxon>Annelida</taxon>
        <taxon>Polychaeta</taxon>
        <taxon>Sedentaria</taxon>
        <taxon>Canalipalpata</taxon>
        <taxon>Terebellida</taxon>
        <taxon>Terebelliformia</taxon>
        <taxon>Alvinellidae</taxon>
        <taxon>Paralvinella</taxon>
    </lineage>
</organism>
<comment type="subcellular location">
    <subcellularLocation>
        <location evidence="1">Nucleus</location>
    </subcellularLocation>
</comment>
<keyword evidence="5" id="KW-0539">Nucleus</keyword>
<evidence type="ECO:0000313" key="6">
    <source>
        <dbReference type="EMBL" id="KAK2145783.1"/>
    </source>
</evidence>
<evidence type="ECO:0000256" key="4">
    <source>
        <dbReference type="ARBA" id="ARBA00022833"/>
    </source>
</evidence>
<keyword evidence="7" id="KW-1185">Reference proteome</keyword>